<dbReference type="PANTHER" id="PTHR43479:SF7">
    <property type="entry name" value="TETR-FAMILY TRANSCRIPTIONAL REGULATOR"/>
    <property type="match status" value="1"/>
</dbReference>
<gene>
    <name evidence="5" type="ORF">BN000_02441</name>
</gene>
<organism evidence="5 6">
    <name type="scientific">Neobacillus massiliamazoniensis</name>
    <dbReference type="NCBI Taxonomy" id="1499688"/>
    <lineage>
        <taxon>Bacteria</taxon>
        <taxon>Bacillati</taxon>
        <taxon>Bacillota</taxon>
        <taxon>Bacilli</taxon>
        <taxon>Bacillales</taxon>
        <taxon>Bacillaceae</taxon>
        <taxon>Neobacillus</taxon>
    </lineage>
</organism>
<dbReference type="OrthoDB" id="9810250at2"/>
<dbReference type="Pfam" id="PF00440">
    <property type="entry name" value="TetR_N"/>
    <property type="match status" value="1"/>
</dbReference>
<dbReference type="GO" id="GO:0003677">
    <property type="term" value="F:DNA binding"/>
    <property type="evidence" value="ECO:0007669"/>
    <property type="project" value="UniProtKB-UniRule"/>
</dbReference>
<dbReference type="InterPro" id="IPR050624">
    <property type="entry name" value="HTH-type_Tx_Regulator"/>
</dbReference>
<dbReference type="Gene3D" id="1.10.357.10">
    <property type="entry name" value="Tetracycline Repressor, domain 2"/>
    <property type="match status" value="1"/>
</dbReference>
<dbReference type="Proteomes" id="UP000199087">
    <property type="component" value="Unassembled WGS sequence"/>
</dbReference>
<feature type="DNA-binding region" description="H-T-H motif" evidence="3">
    <location>
        <begin position="33"/>
        <end position="52"/>
    </location>
</feature>
<evidence type="ECO:0000259" key="4">
    <source>
        <dbReference type="PROSITE" id="PS50977"/>
    </source>
</evidence>
<reference evidence="6" key="1">
    <citation type="submission" date="2015-05" db="EMBL/GenBank/DDBJ databases">
        <authorList>
            <person name="Urmite Genomes"/>
        </authorList>
    </citation>
    <scope>NUCLEOTIDE SEQUENCE [LARGE SCALE GENOMIC DNA]</scope>
    <source>
        <strain evidence="6">LF1</strain>
    </source>
</reference>
<dbReference type="RefSeq" id="WP_090634565.1">
    <property type="nucleotide sequence ID" value="NZ_CVRB01000002.1"/>
</dbReference>
<dbReference type="InterPro" id="IPR009057">
    <property type="entry name" value="Homeodomain-like_sf"/>
</dbReference>
<dbReference type="STRING" id="1499688.BN000_02441"/>
<dbReference type="PROSITE" id="PS50977">
    <property type="entry name" value="HTH_TETR_2"/>
    <property type="match status" value="1"/>
</dbReference>
<dbReference type="AlphaFoldDB" id="A0A0U1NWW5"/>
<keyword evidence="6" id="KW-1185">Reference proteome</keyword>
<dbReference type="SUPFAM" id="SSF46689">
    <property type="entry name" value="Homeodomain-like"/>
    <property type="match status" value="1"/>
</dbReference>
<proteinExistence type="predicted"/>
<sequence length="196" mass="22994">MHSKQDRRIDRTKIFLKDALLKLMSEKPISKISITELCTEANINRGTFYAHYDNQNSLLTYIEDEEIQKFIKHFENWQGKLSGNNVDFFRDAFNSTYQRKENWQGKLSGNNVDFFRDAFNYTYQCKEIWKVLLGEYGSTHFVDKLIESIRELTAPFFEPAFLNFKVALPYAAEFASSGLVGILRKGLREDFKDIIE</sequence>
<name>A0A0U1NWW5_9BACI</name>
<dbReference type="Pfam" id="PF14278">
    <property type="entry name" value="TetR_C_8"/>
    <property type="match status" value="1"/>
</dbReference>
<accession>A0A0U1NWW5</accession>
<keyword evidence="1" id="KW-0678">Repressor</keyword>
<dbReference type="EMBL" id="CVRB01000002">
    <property type="protein sequence ID" value="CRK82509.1"/>
    <property type="molecule type" value="Genomic_DNA"/>
</dbReference>
<evidence type="ECO:0000313" key="5">
    <source>
        <dbReference type="EMBL" id="CRK82509.1"/>
    </source>
</evidence>
<dbReference type="InterPro" id="IPR039532">
    <property type="entry name" value="TetR_C_Firmicutes"/>
</dbReference>
<evidence type="ECO:0000256" key="3">
    <source>
        <dbReference type="PROSITE-ProRule" id="PRU00335"/>
    </source>
</evidence>
<dbReference type="InterPro" id="IPR001647">
    <property type="entry name" value="HTH_TetR"/>
</dbReference>
<evidence type="ECO:0000256" key="2">
    <source>
        <dbReference type="ARBA" id="ARBA00023125"/>
    </source>
</evidence>
<feature type="domain" description="HTH tetR-type" evidence="4">
    <location>
        <begin position="10"/>
        <end position="70"/>
    </location>
</feature>
<keyword evidence="2 3" id="KW-0238">DNA-binding</keyword>
<dbReference type="PANTHER" id="PTHR43479">
    <property type="entry name" value="ACREF/ENVCD OPERON REPRESSOR-RELATED"/>
    <property type="match status" value="1"/>
</dbReference>
<evidence type="ECO:0000256" key="1">
    <source>
        <dbReference type="ARBA" id="ARBA00022491"/>
    </source>
</evidence>
<evidence type="ECO:0000313" key="6">
    <source>
        <dbReference type="Proteomes" id="UP000199087"/>
    </source>
</evidence>
<protein>
    <submittedName>
        <fullName evidence="5">Regulatory protein TetR</fullName>
    </submittedName>
</protein>